<gene>
    <name evidence="2" type="ORF">O181_000198</name>
</gene>
<protein>
    <submittedName>
        <fullName evidence="2">Uncharacterized protein</fullName>
    </submittedName>
</protein>
<dbReference type="Proteomes" id="UP000765509">
    <property type="component" value="Unassembled WGS sequence"/>
</dbReference>
<evidence type="ECO:0000256" key="1">
    <source>
        <dbReference type="SAM" id="MobiDB-lite"/>
    </source>
</evidence>
<name>A0A9Q3B8C5_9BASI</name>
<organism evidence="2 3">
    <name type="scientific">Austropuccinia psidii MF-1</name>
    <dbReference type="NCBI Taxonomy" id="1389203"/>
    <lineage>
        <taxon>Eukaryota</taxon>
        <taxon>Fungi</taxon>
        <taxon>Dikarya</taxon>
        <taxon>Basidiomycota</taxon>
        <taxon>Pucciniomycotina</taxon>
        <taxon>Pucciniomycetes</taxon>
        <taxon>Pucciniales</taxon>
        <taxon>Sphaerophragmiaceae</taxon>
        <taxon>Austropuccinia</taxon>
    </lineage>
</organism>
<proteinExistence type="predicted"/>
<feature type="compositionally biased region" description="Basic and acidic residues" evidence="1">
    <location>
        <begin position="109"/>
        <end position="129"/>
    </location>
</feature>
<comment type="caution">
    <text evidence="2">The sequence shown here is derived from an EMBL/GenBank/DDBJ whole genome shotgun (WGS) entry which is preliminary data.</text>
</comment>
<keyword evidence="3" id="KW-1185">Reference proteome</keyword>
<sequence length="129" mass="15197">MSFENDKSSVYKDAYEWCLKHSKRLKVIDPPMNIQMINQKLLTQLQGQLVNAVKFRFNQLCTLDDISHTFKDTTMLITFQRKNKFYAMEQMPEEETPAKDSESDSMGDSIRENSDDDQKPEDKLMVEYQ</sequence>
<accession>A0A9Q3B8C5</accession>
<dbReference type="EMBL" id="AVOT02000021">
    <property type="protein sequence ID" value="MBW0460483.1"/>
    <property type="molecule type" value="Genomic_DNA"/>
</dbReference>
<evidence type="ECO:0000313" key="2">
    <source>
        <dbReference type="EMBL" id="MBW0460483.1"/>
    </source>
</evidence>
<feature type="region of interest" description="Disordered" evidence="1">
    <location>
        <begin position="88"/>
        <end position="129"/>
    </location>
</feature>
<reference evidence="2" key="1">
    <citation type="submission" date="2021-03" db="EMBL/GenBank/DDBJ databases">
        <title>Draft genome sequence of rust myrtle Austropuccinia psidii MF-1, a brazilian biotype.</title>
        <authorList>
            <person name="Quecine M.C."/>
            <person name="Pachon D.M.R."/>
            <person name="Bonatelli M.L."/>
            <person name="Correr F.H."/>
            <person name="Franceschini L.M."/>
            <person name="Leite T.F."/>
            <person name="Margarido G.R.A."/>
            <person name="Almeida C.A."/>
            <person name="Ferrarezi J.A."/>
            <person name="Labate C.A."/>
        </authorList>
    </citation>
    <scope>NUCLEOTIDE SEQUENCE</scope>
    <source>
        <strain evidence="2">MF-1</strain>
    </source>
</reference>
<dbReference type="AlphaFoldDB" id="A0A9Q3B8C5"/>
<evidence type="ECO:0000313" key="3">
    <source>
        <dbReference type="Proteomes" id="UP000765509"/>
    </source>
</evidence>